<sequence>MKVKGISQLRLNQDRMETRLKELSECLGSWTSVGLSSISSVQLVFSSLRSIQLTGAGRQAHLAGNSWRPAQSGERIPPSSLSESNKFRSISVETMVVHGWTGVFWDMDEFPLPPGLDVDQFVENVKLAISNEGAHGHVEFFAYGSSDSFDYGRYLESMSFTPAKVVDKRPRFYRLLHSMLNWVHKRQRFGGQKNLLVIAKAMPGQDNITMINFLDEMIVRGHNVFTVVPEGCSPENFDYPEPILAWEWLALCSGNRSIDLSSAYPTDDDDSGPETDRAQGVKRASETDAAGSARKRLQKDAANSQD</sequence>
<evidence type="ECO:0000313" key="2">
    <source>
        <dbReference type="EMBL" id="KAF2583295.1"/>
    </source>
</evidence>
<dbReference type="AlphaFoldDB" id="A0A8S9JMD4"/>
<dbReference type="PANTHER" id="PTHR14379:SF3">
    <property type="entry name" value="MEIOSIS REGULATOR AND MRNA STABILITY FACTOR 1"/>
    <property type="match status" value="1"/>
</dbReference>
<evidence type="ECO:0008006" key="4">
    <source>
        <dbReference type="Google" id="ProtNLM"/>
    </source>
</evidence>
<evidence type="ECO:0000256" key="1">
    <source>
        <dbReference type="SAM" id="MobiDB-lite"/>
    </source>
</evidence>
<proteinExistence type="predicted"/>
<comment type="caution">
    <text evidence="2">The sequence shown here is derived from an EMBL/GenBank/DDBJ whole genome shotgun (WGS) entry which is preliminary data.</text>
</comment>
<dbReference type="GO" id="GO:0005777">
    <property type="term" value="C:peroxisome"/>
    <property type="evidence" value="ECO:0007669"/>
    <property type="project" value="InterPro"/>
</dbReference>
<dbReference type="EMBL" id="QGKW02001660">
    <property type="protein sequence ID" value="KAF2583295.1"/>
    <property type="molecule type" value="Genomic_DNA"/>
</dbReference>
<organism evidence="2 3">
    <name type="scientific">Brassica cretica</name>
    <name type="common">Mustard</name>
    <dbReference type="NCBI Taxonomy" id="69181"/>
    <lineage>
        <taxon>Eukaryota</taxon>
        <taxon>Viridiplantae</taxon>
        <taxon>Streptophyta</taxon>
        <taxon>Embryophyta</taxon>
        <taxon>Tracheophyta</taxon>
        <taxon>Spermatophyta</taxon>
        <taxon>Magnoliopsida</taxon>
        <taxon>eudicotyledons</taxon>
        <taxon>Gunneridae</taxon>
        <taxon>Pentapetalae</taxon>
        <taxon>rosids</taxon>
        <taxon>malvids</taxon>
        <taxon>Brassicales</taxon>
        <taxon>Brassicaceae</taxon>
        <taxon>Brassiceae</taxon>
        <taxon>Brassica</taxon>
    </lineage>
</organism>
<dbReference type="InterPro" id="IPR024768">
    <property type="entry name" value="Marf1"/>
</dbReference>
<dbReference type="PANTHER" id="PTHR14379">
    <property type="entry name" value="LIMKAIN B LKAP"/>
    <property type="match status" value="1"/>
</dbReference>
<feature type="compositionally biased region" description="Basic and acidic residues" evidence="1">
    <location>
        <begin position="274"/>
        <end position="286"/>
    </location>
</feature>
<accession>A0A8S9JMD4</accession>
<evidence type="ECO:0000313" key="3">
    <source>
        <dbReference type="Proteomes" id="UP000712281"/>
    </source>
</evidence>
<protein>
    <recommendedName>
        <fullName evidence="4">NYN domain-containing protein</fullName>
    </recommendedName>
</protein>
<dbReference type="GO" id="GO:0010468">
    <property type="term" value="P:regulation of gene expression"/>
    <property type="evidence" value="ECO:0007669"/>
    <property type="project" value="InterPro"/>
</dbReference>
<feature type="region of interest" description="Disordered" evidence="1">
    <location>
        <begin position="62"/>
        <end position="81"/>
    </location>
</feature>
<name>A0A8S9JMD4_BRACR</name>
<gene>
    <name evidence="2" type="ORF">F2Q68_00006913</name>
</gene>
<feature type="region of interest" description="Disordered" evidence="1">
    <location>
        <begin position="262"/>
        <end position="306"/>
    </location>
</feature>
<dbReference type="Proteomes" id="UP000712281">
    <property type="component" value="Unassembled WGS sequence"/>
</dbReference>
<reference evidence="2" key="1">
    <citation type="submission" date="2019-12" db="EMBL/GenBank/DDBJ databases">
        <title>Genome sequencing and annotation of Brassica cretica.</title>
        <authorList>
            <person name="Studholme D.J."/>
            <person name="Sarris P.F."/>
        </authorList>
    </citation>
    <scope>NUCLEOTIDE SEQUENCE</scope>
    <source>
        <strain evidence="2">PFS-001/15</strain>
        <tissue evidence="2">Leaf</tissue>
    </source>
</reference>